<sequence length="113" mass="12539">MSDEGVRDFKALFESYCKFNDKGTDKMPVVNVKKWFCQAGLLGKEFGIEASDIEEVFEETAKGKNEINSDEFGGLVGAVAERKNLTKTVLMDKLKNAGEPKVSGFKDMMSKIC</sequence>
<gene>
    <name evidence="2" type="ORF">TNCT_418681</name>
</gene>
<dbReference type="AlphaFoldDB" id="A0A8X6FI86"/>
<dbReference type="GO" id="GO:0046785">
    <property type="term" value="P:microtubule polymerization"/>
    <property type="evidence" value="ECO:0007669"/>
    <property type="project" value="InterPro"/>
</dbReference>
<proteinExistence type="inferred from homology"/>
<name>A0A8X6FI86_TRICU</name>
<comment type="caution">
    <text evidence="2">The sequence shown here is derived from an EMBL/GenBank/DDBJ whole genome shotgun (WGS) entry which is preliminary data.</text>
</comment>
<dbReference type="InterPro" id="IPR011992">
    <property type="entry name" value="EF-hand-dom_pair"/>
</dbReference>
<organism evidence="2 3">
    <name type="scientific">Trichonephila clavata</name>
    <name type="common">Joro spider</name>
    <name type="synonym">Nephila clavata</name>
    <dbReference type="NCBI Taxonomy" id="2740835"/>
    <lineage>
        <taxon>Eukaryota</taxon>
        <taxon>Metazoa</taxon>
        <taxon>Ecdysozoa</taxon>
        <taxon>Arthropoda</taxon>
        <taxon>Chelicerata</taxon>
        <taxon>Arachnida</taxon>
        <taxon>Araneae</taxon>
        <taxon>Araneomorphae</taxon>
        <taxon>Entelegynae</taxon>
        <taxon>Araneoidea</taxon>
        <taxon>Nephilidae</taxon>
        <taxon>Trichonephila</taxon>
    </lineage>
</organism>
<evidence type="ECO:0000313" key="2">
    <source>
        <dbReference type="EMBL" id="GFQ80396.1"/>
    </source>
</evidence>
<dbReference type="SUPFAM" id="SSF47473">
    <property type="entry name" value="EF-hand"/>
    <property type="match status" value="1"/>
</dbReference>
<dbReference type="Proteomes" id="UP000887116">
    <property type="component" value="Unassembled WGS sequence"/>
</dbReference>
<evidence type="ECO:0000313" key="3">
    <source>
        <dbReference type="Proteomes" id="UP000887116"/>
    </source>
</evidence>
<protein>
    <submittedName>
        <fullName evidence="2">Uncharacterized protein</fullName>
    </submittedName>
</protein>
<dbReference type="GO" id="GO:0015631">
    <property type="term" value="F:tubulin binding"/>
    <property type="evidence" value="ECO:0007669"/>
    <property type="project" value="InterPro"/>
</dbReference>
<dbReference type="OrthoDB" id="10378394at2759"/>
<accession>A0A8X6FI86</accession>
<dbReference type="Gene3D" id="1.10.238.10">
    <property type="entry name" value="EF-hand"/>
    <property type="match status" value="1"/>
</dbReference>
<dbReference type="InterPro" id="IPR008907">
    <property type="entry name" value="TPP/p25"/>
</dbReference>
<evidence type="ECO:0000256" key="1">
    <source>
        <dbReference type="ARBA" id="ARBA00010994"/>
    </source>
</evidence>
<comment type="similarity">
    <text evidence="1">Belongs to the TPPP family.</text>
</comment>
<reference evidence="2" key="1">
    <citation type="submission" date="2020-07" db="EMBL/GenBank/DDBJ databases">
        <title>Multicomponent nature underlies the extraordinary mechanical properties of spider dragline silk.</title>
        <authorList>
            <person name="Kono N."/>
            <person name="Nakamura H."/>
            <person name="Mori M."/>
            <person name="Yoshida Y."/>
            <person name="Ohtoshi R."/>
            <person name="Malay A.D."/>
            <person name="Moran D.A.P."/>
            <person name="Tomita M."/>
            <person name="Numata K."/>
            <person name="Arakawa K."/>
        </authorList>
    </citation>
    <scope>NUCLEOTIDE SEQUENCE</scope>
</reference>
<keyword evidence="3" id="KW-1185">Reference proteome</keyword>
<dbReference type="Pfam" id="PF05517">
    <property type="entry name" value="p25-alpha"/>
    <property type="match status" value="1"/>
</dbReference>
<dbReference type="EMBL" id="BMAO01032184">
    <property type="protein sequence ID" value="GFQ80396.1"/>
    <property type="molecule type" value="Genomic_DNA"/>
</dbReference>